<proteinExistence type="predicted"/>
<evidence type="ECO:0000313" key="1">
    <source>
        <dbReference type="EMBL" id="KAK9723320.1"/>
    </source>
</evidence>
<evidence type="ECO:0008006" key="3">
    <source>
        <dbReference type="Google" id="ProtNLM"/>
    </source>
</evidence>
<comment type="caution">
    <text evidence="1">The sequence shown here is derived from an EMBL/GenBank/DDBJ whole genome shotgun (WGS) entry which is preliminary data.</text>
</comment>
<protein>
    <recommendedName>
        <fullName evidence="3">Integrase catalytic domain-containing protein</fullName>
    </recommendedName>
</protein>
<keyword evidence="2" id="KW-1185">Reference proteome</keyword>
<organism evidence="1 2">
    <name type="scientific">Popillia japonica</name>
    <name type="common">Japanese beetle</name>
    <dbReference type="NCBI Taxonomy" id="7064"/>
    <lineage>
        <taxon>Eukaryota</taxon>
        <taxon>Metazoa</taxon>
        <taxon>Ecdysozoa</taxon>
        <taxon>Arthropoda</taxon>
        <taxon>Hexapoda</taxon>
        <taxon>Insecta</taxon>
        <taxon>Pterygota</taxon>
        <taxon>Neoptera</taxon>
        <taxon>Endopterygota</taxon>
        <taxon>Coleoptera</taxon>
        <taxon>Polyphaga</taxon>
        <taxon>Scarabaeiformia</taxon>
        <taxon>Scarabaeidae</taxon>
        <taxon>Rutelinae</taxon>
        <taxon>Popillia</taxon>
    </lineage>
</organism>
<sequence>MGLEWIIIKVRPGHPQSQGGIERSNQDKNNVLRTWMADTGSKQRSIGLNFVQIPYKLKKILKIYLMKMNSSIEPVPVLNFVQIPYKLKKILKIYLMKMNSSIEPVPVITEKTISAESLSTFTETTPLVETE</sequence>
<dbReference type="EMBL" id="JASPKY010000181">
    <property type="protein sequence ID" value="KAK9723320.1"/>
    <property type="molecule type" value="Genomic_DNA"/>
</dbReference>
<dbReference type="AlphaFoldDB" id="A0AAW1KPN8"/>
<name>A0AAW1KPN8_POPJA</name>
<evidence type="ECO:0000313" key="2">
    <source>
        <dbReference type="Proteomes" id="UP001458880"/>
    </source>
</evidence>
<accession>A0AAW1KPN8</accession>
<reference evidence="1 2" key="1">
    <citation type="journal article" date="2024" name="BMC Genomics">
        <title>De novo assembly and annotation of Popillia japonica's genome with initial clues to its potential as an invasive pest.</title>
        <authorList>
            <person name="Cucini C."/>
            <person name="Boschi S."/>
            <person name="Funari R."/>
            <person name="Cardaioli E."/>
            <person name="Iannotti N."/>
            <person name="Marturano G."/>
            <person name="Paoli F."/>
            <person name="Bruttini M."/>
            <person name="Carapelli A."/>
            <person name="Frati F."/>
            <person name="Nardi F."/>
        </authorList>
    </citation>
    <scope>NUCLEOTIDE SEQUENCE [LARGE SCALE GENOMIC DNA]</scope>
    <source>
        <strain evidence="1">DMR45628</strain>
    </source>
</reference>
<dbReference type="Proteomes" id="UP001458880">
    <property type="component" value="Unassembled WGS sequence"/>
</dbReference>
<gene>
    <name evidence="1" type="ORF">QE152_g19253</name>
</gene>